<evidence type="ECO:0000313" key="2">
    <source>
        <dbReference type="Proteomes" id="UP000195326"/>
    </source>
</evidence>
<reference evidence="2" key="1">
    <citation type="submission" date="2017-04" db="EMBL/GenBank/DDBJ databases">
        <title>Function of individual gut microbiota members based on whole genome sequencing of pure cultures obtained from chicken caecum.</title>
        <authorList>
            <person name="Medvecky M."/>
            <person name="Cejkova D."/>
            <person name="Polansky O."/>
            <person name="Karasova D."/>
            <person name="Kubasova T."/>
            <person name="Cizek A."/>
            <person name="Rychlik I."/>
        </authorList>
    </citation>
    <scope>NUCLEOTIDE SEQUENCE [LARGE SCALE GENOMIC DNA]</scope>
    <source>
        <strain evidence="2">An179</strain>
    </source>
</reference>
<evidence type="ECO:0000313" key="1">
    <source>
        <dbReference type="EMBL" id="OUP57077.1"/>
    </source>
</evidence>
<proteinExistence type="predicted"/>
<dbReference type="EMBL" id="NFKL01000015">
    <property type="protein sequence ID" value="OUP57077.1"/>
    <property type="molecule type" value="Genomic_DNA"/>
</dbReference>
<name>A0A1Y4LK44_9FIRM</name>
<sequence length="229" mass="25728">MKITDHKVLTQYSPAKVQFFRIDPEDLSATLENILRALMDLSWLSKFDQDYEKIAFNSRAQKTIADIKNKFEQCIDDSITKDAGEYVVSELARETLITQLDYLDIPLDELVGKQRSGNPGFDFHSQNKVTDTVIFGEAKYVSKTTAYSSALPQIVEFIGDGKDVEDLPELKPFCTPSALQRAAKGIKGFSAAFSAKSTGTDKIIKNIVKRKDFQDLLQYEEIILVAVDL</sequence>
<comment type="caution">
    <text evidence="1">The sequence shown here is derived from an EMBL/GenBank/DDBJ whole genome shotgun (WGS) entry which is preliminary data.</text>
</comment>
<dbReference type="AlphaFoldDB" id="A0A1Y4LK44"/>
<accession>A0A1Y4LK44</accession>
<organism evidence="1 2">
    <name type="scientific">Butyricicoccus pullicaecorum</name>
    <dbReference type="NCBI Taxonomy" id="501571"/>
    <lineage>
        <taxon>Bacteria</taxon>
        <taxon>Bacillati</taxon>
        <taxon>Bacillota</taxon>
        <taxon>Clostridia</taxon>
        <taxon>Eubacteriales</taxon>
        <taxon>Butyricicoccaceae</taxon>
        <taxon>Butyricicoccus</taxon>
    </lineage>
</organism>
<dbReference type="Proteomes" id="UP000195326">
    <property type="component" value="Unassembled WGS sequence"/>
</dbReference>
<gene>
    <name evidence="1" type="ORF">B5F15_10810</name>
</gene>
<protein>
    <submittedName>
        <fullName evidence="1">Uncharacterized protein</fullName>
    </submittedName>
</protein>
<dbReference type="RefSeq" id="WP_087415377.1">
    <property type="nucleotide sequence ID" value="NZ_NFKL01000015.1"/>
</dbReference>